<dbReference type="EC" id="6.3.4.21" evidence="3 7"/>
<evidence type="ECO:0000256" key="4">
    <source>
        <dbReference type="ARBA" id="ARBA00022553"/>
    </source>
</evidence>
<evidence type="ECO:0000256" key="8">
    <source>
        <dbReference type="RuleBase" id="RU003838"/>
    </source>
</evidence>
<dbReference type="GO" id="GO:0005829">
    <property type="term" value="C:cytosol"/>
    <property type="evidence" value="ECO:0007669"/>
    <property type="project" value="TreeGrafter"/>
</dbReference>
<dbReference type="NCBIfam" id="TIGR01514">
    <property type="entry name" value="NAPRTase"/>
    <property type="match status" value="1"/>
</dbReference>
<dbReference type="CDD" id="cd01401">
    <property type="entry name" value="PncB_like"/>
    <property type="match status" value="1"/>
</dbReference>
<dbReference type="InterPro" id="IPR041525">
    <property type="entry name" value="N/Namide_PRibTrfase"/>
</dbReference>
<gene>
    <name evidence="7" type="primary">pncB</name>
    <name evidence="11" type="ORF">DFQ15_106120</name>
</gene>
<keyword evidence="12" id="KW-1185">Reference proteome</keyword>
<keyword evidence="6 7" id="KW-0662">Pyridine nucleotide biosynthesis</keyword>
<dbReference type="Proteomes" id="UP000247540">
    <property type="component" value="Unassembled WGS sequence"/>
</dbReference>
<dbReference type="InterPro" id="IPR006406">
    <property type="entry name" value="Nic_PRibTrfase"/>
</dbReference>
<reference evidence="11 12" key="1">
    <citation type="submission" date="2018-06" db="EMBL/GenBank/DDBJ databases">
        <title>Genomic Encyclopedia of Type Strains, Phase III (KMG-III): the genomes of soil and plant-associated and newly described type strains.</title>
        <authorList>
            <person name="Whitman W."/>
        </authorList>
    </citation>
    <scope>NUCLEOTIDE SEQUENCE [LARGE SCALE GENOMIC DNA]</scope>
    <source>
        <strain evidence="11 12">CECT 7646</strain>
    </source>
</reference>
<comment type="caution">
    <text evidence="11">The sequence shown here is derived from an EMBL/GenBank/DDBJ whole genome shotgun (WGS) entry which is preliminary data.</text>
</comment>
<feature type="domain" description="Nicotinate phosphoribosyltransferase N-terminal" evidence="10">
    <location>
        <begin position="75"/>
        <end position="194"/>
    </location>
</feature>
<evidence type="ECO:0000256" key="3">
    <source>
        <dbReference type="ARBA" id="ARBA00013236"/>
    </source>
</evidence>
<evidence type="ECO:0000256" key="5">
    <source>
        <dbReference type="ARBA" id="ARBA00022598"/>
    </source>
</evidence>
<dbReference type="InterPro" id="IPR040727">
    <property type="entry name" value="NAPRTase_N"/>
</dbReference>
<accession>A0A318SIH5</accession>
<feature type="modified residue" description="Phosphohistidine; by autocatalysis" evidence="7">
    <location>
        <position position="286"/>
    </location>
</feature>
<evidence type="ECO:0000256" key="2">
    <source>
        <dbReference type="ARBA" id="ARBA00010897"/>
    </source>
</evidence>
<comment type="catalytic activity">
    <reaction evidence="7 8">
        <text>5-phospho-alpha-D-ribose 1-diphosphate + nicotinate + ATP + H2O = nicotinate beta-D-ribonucleotide + ADP + phosphate + diphosphate</text>
        <dbReference type="Rhea" id="RHEA:36163"/>
        <dbReference type="ChEBI" id="CHEBI:15377"/>
        <dbReference type="ChEBI" id="CHEBI:30616"/>
        <dbReference type="ChEBI" id="CHEBI:32544"/>
        <dbReference type="ChEBI" id="CHEBI:33019"/>
        <dbReference type="ChEBI" id="CHEBI:43474"/>
        <dbReference type="ChEBI" id="CHEBI:57502"/>
        <dbReference type="ChEBI" id="CHEBI:58017"/>
        <dbReference type="ChEBI" id="CHEBI:456216"/>
        <dbReference type="EC" id="6.3.4.21"/>
    </reaction>
</comment>
<dbReference type="PANTHER" id="PTHR11098:SF1">
    <property type="entry name" value="NICOTINATE PHOSPHORIBOSYLTRANSFERASE"/>
    <property type="match status" value="1"/>
</dbReference>
<sequence>MQVRHVYEMSVGWSFRTKPSVQRNQPMPASTDLDHRDGAARALSASVVCFDARMECFAPPLGAPADLPMIIASLLDTDLYKFTMMQVVLHQFPGAHAEYRFKCRNPGVALAPYADEIRREVESLCSLRFTEAELDYLRSMRFIKSDFVDFLGLFQLNARNISITELPSGEIDISIEGPWLHTILFEIPVLAIVNEVYFRNTRPGAGLEGGRQRLATKIAQLQGTDLETLKIADYGTRRRFSRAWHGELLRTLAERLGTGPQGQLAGTSNVLLAMQLGITPLGTMAHEYLQACQALGPRLRDSQVFGFETWAREYRGDLGIALSDVYGMSAFLRDFDMYFCKLFDGARHDSGDPFAWGERLIEHYRQNRVDPHTKVLIFSDGLTVPRTIALYQQFRGRCQLAFGIGTNLTNDLGDPPDHVPLQIVIKMVRCNGQPVAKISDTPGKGMCDDEKYLAYLRQVFEIPEPDLAVA</sequence>
<comment type="function">
    <text evidence="7 8">Catalyzes the synthesis of beta-nicotinate D-ribonucleotide from nicotinate and 5-phospho-D-ribose 1-phosphate at the expense of ATP.</text>
</comment>
<dbReference type="SUPFAM" id="SSF54675">
    <property type="entry name" value="Nicotinate/Quinolinate PRTase N-terminal domain-like"/>
    <property type="match status" value="1"/>
</dbReference>
<dbReference type="HAMAP" id="MF_00570">
    <property type="entry name" value="NAPRTase"/>
    <property type="match status" value="1"/>
</dbReference>
<protein>
    <recommendedName>
        <fullName evidence="3 7">Nicotinate phosphoribosyltransferase</fullName>
        <shortName evidence="7">NAPRTase</shortName>
        <ecNumber evidence="3 7">6.3.4.21</ecNumber>
    </recommendedName>
</protein>
<dbReference type="Pfam" id="PF17767">
    <property type="entry name" value="NAPRTase_N"/>
    <property type="match status" value="1"/>
</dbReference>
<keyword evidence="4 7" id="KW-0597">Phosphoprotein</keyword>
<dbReference type="UniPathway" id="UPA00253">
    <property type="reaction ID" value="UER00457"/>
</dbReference>
<feature type="domain" description="Nicotinate/nicotinamide phosphoribosyltransferase" evidence="9">
    <location>
        <begin position="230"/>
        <end position="464"/>
    </location>
</feature>
<keyword evidence="5 7" id="KW-0436">Ligase</keyword>
<evidence type="ECO:0000256" key="1">
    <source>
        <dbReference type="ARBA" id="ARBA00004952"/>
    </source>
</evidence>
<comment type="similarity">
    <text evidence="2 7 8">Belongs to the NAPRTase family.</text>
</comment>
<evidence type="ECO:0000259" key="10">
    <source>
        <dbReference type="Pfam" id="PF17767"/>
    </source>
</evidence>
<evidence type="ECO:0000256" key="6">
    <source>
        <dbReference type="ARBA" id="ARBA00022642"/>
    </source>
</evidence>
<evidence type="ECO:0000313" key="11">
    <source>
        <dbReference type="EMBL" id="PYE78612.1"/>
    </source>
</evidence>
<dbReference type="GO" id="GO:0004516">
    <property type="term" value="F:nicotinate phosphoribosyltransferase activity"/>
    <property type="evidence" value="ECO:0007669"/>
    <property type="project" value="UniProtKB-UniRule"/>
</dbReference>
<dbReference type="AlphaFoldDB" id="A0A318SIH5"/>
<organism evidence="11 12">
    <name type="scientific">Xylophilus ampelinus</name>
    <dbReference type="NCBI Taxonomy" id="54067"/>
    <lineage>
        <taxon>Bacteria</taxon>
        <taxon>Pseudomonadati</taxon>
        <taxon>Pseudomonadota</taxon>
        <taxon>Betaproteobacteria</taxon>
        <taxon>Burkholderiales</taxon>
        <taxon>Xylophilus</taxon>
    </lineage>
</organism>
<name>A0A318SIH5_9BURK</name>
<dbReference type="SUPFAM" id="SSF51690">
    <property type="entry name" value="Nicotinate/Quinolinate PRTase C-terminal domain-like"/>
    <property type="match status" value="1"/>
</dbReference>
<keyword evidence="11" id="KW-0808">Transferase</keyword>
<dbReference type="EMBL" id="QJTC01000006">
    <property type="protein sequence ID" value="PYE78612.1"/>
    <property type="molecule type" value="Genomic_DNA"/>
</dbReference>
<proteinExistence type="inferred from homology"/>
<dbReference type="Gene3D" id="3.20.140.10">
    <property type="entry name" value="nicotinate phosphoribosyltransferase"/>
    <property type="match status" value="1"/>
</dbReference>
<dbReference type="PIRSF" id="PIRSF000484">
    <property type="entry name" value="NAPRT"/>
    <property type="match status" value="1"/>
</dbReference>
<dbReference type="PANTHER" id="PTHR11098">
    <property type="entry name" value="NICOTINATE PHOSPHORIBOSYLTRANSFERASE"/>
    <property type="match status" value="1"/>
</dbReference>
<dbReference type="GO" id="GO:0016757">
    <property type="term" value="F:glycosyltransferase activity"/>
    <property type="evidence" value="ECO:0007669"/>
    <property type="project" value="UniProtKB-KW"/>
</dbReference>
<comment type="pathway">
    <text evidence="1 7 8">Cofactor biosynthesis; NAD(+) biosynthesis; nicotinate D-ribonucleotide from nicotinate: step 1/1.</text>
</comment>
<dbReference type="Pfam" id="PF04095">
    <property type="entry name" value="NAPRTase"/>
    <property type="match status" value="1"/>
</dbReference>
<comment type="PTM">
    <text evidence="7 8">Transiently phosphorylated on a His residue during the reaction cycle. Phosphorylation strongly increases the affinity for substrates and increases the rate of nicotinate D-ribonucleotide production. Dephosphorylation regenerates the low-affinity form of the enzyme, leading to product release.</text>
</comment>
<evidence type="ECO:0000256" key="7">
    <source>
        <dbReference type="HAMAP-Rule" id="MF_00570"/>
    </source>
</evidence>
<dbReference type="GO" id="GO:0034355">
    <property type="term" value="P:NAD+ biosynthetic process via the salvage pathway"/>
    <property type="evidence" value="ECO:0007669"/>
    <property type="project" value="TreeGrafter"/>
</dbReference>
<evidence type="ECO:0000259" key="9">
    <source>
        <dbReference type="Pfam" id="PF04095"/>
    </source>
</evidence>
<dbReference type="NCBIfam" id="NF003704">
    <property type="entry name" value="PRK05321.1"/>
    <property type="match status" value="1"/>
</dbReference>
<keyword evidence="11" id="KW-0328">Glycosyltransferase</keyword>
<dbReference type="InterPro" id="IPR036068">
    <property type="entry name" value="Nicotinate_pribotase-like_C"/>
</dbReference>
<evidence type="ECO:0000313" key="12">
    <source>
        <dbReference type="Proteomes" id="UP000247540"/>
    </source>
</evidence>
<dbReference type="InterPro" id="IPR007229">
    <property type="entry name" value="Nic_PRibTrfase-Fam"/>
</dbReference>